<keyword evidence="6 7" id="KW-0539">Nucleus</keyword>
<evidence type="ECO:0000256" key="6">
    <source>
        <dbReference type="ARBA" id="ARBA00023242"/>
    </source>
</evidence>
<feature type="compositionally biased region" description="Polar residues" evidence="8">
    <location>
        <begin position="255"/>
        <end position="267"/>
    </location>
</feature>
<comment type="subcellular location">
    <subcellularLocation>
        <location evidence="1 7">Nucleus</location>
    </subcellularLocation>
</comment>
<dbReference type="EMBL" id="GGEC01010107">
    <property type="protein sequence ID" value="MBW90590.1"/>
    <property type="molecule type" value="Transcribed_RNA"/>
</dbReference>
<comment type="subunit">
    <text evidence="7">Component of the SMC5-SMC6 complex.</text>
</comment>
<dbReference type="InterPro" id="IPR014854">
    <property type="entry name" value="Nse4_C"/>
</dbReference>
<dbReference type="GO" id="GO:0006310">
    <property type="term" value="P:DNA recombination"/>
    <property type="evidence" value="ECO:0007669"/>
    <property type="project" value="UniProtKB-UniRule"/>
</dbReference>
<feature type="domain" description="Non-structural maintenance of chromosome element 4 C-terminal" evidence="9">
    <location>
        <begin position="164"/>
        <end position="251"/>
    </location>
</feature>
<evidence type="ECO:0000313" key="10">
    <source>
        <dbReference type="EMBL" id="MBW90590.1"/>
    </source>
</evidence>
<evidence type="ECO:0000256" key="5">
    <source>
        <dbReference type="ARBA" id="ARBA00023204"/>
    </source>
</evidence>
<evidence type="ECO:0000256" key="1">
    <source>
        <dbReference type="ARBA" id="ARBA00004123"/>
    </source>
</evidence>
<evidence type="ECO:0000259" key="9">
    <source>
        <dbReference type="Pfam" id="PF08743"/>
    </source>
</evidence>
<evidence type="ECO:0000256" key="4">
    <source>
        <dbReference type="ARBA" id="ARBA00023172"/>
    </source>
</evidence>
<name>A0A2P2JAS8_RHIMU</name>
<dbReference type="InterPro" id="IPR027786">
    <property type="entry name" value="Nse4/EID"/>
</dbReference>
<sequence length="283" mass="31474">MMLEGLILIGLHPSFTRWRACTSLKPREQVADAEAFSDIAYSLVMRIKAHSKDGLTASDLINSLIEGYGQGGTSSGREGERVSIGWREIGVAVSDIFKTCPGCHTMIGPMNTQLKQRKAVVRKGVKATETSRPEEVDDSVAKEKTDTDKNMATMFDILKKKRSVRLENLLLNRNSFAQTVENLFALSFLVKDGRAEVKVNQNGWHLVSPRNAPTASAVASKEVSFNHFIFRFDFNDWKLMTASVGVGEELMPNRNEANMPNDTQQDMMSEECEGPTTPIRKLS</sequence>
<dbReference type="GO" id="GO:0030915">
    <property type="term" value="C:Smc5-Smc6 complex"/>
    <property type="evidence" value="ECO:0007669"/>
    <property type="project" value="UniProtKB-UniRule"/>
</dbReference>
<dbReference type="Pfam" id="PF08743">
    <property type="entry name" value="Nse4_C"/>
    <property type="match status" value="1"/>
</dbReference>
<protein>
    <recommendedName>
        <fullName evidence="7">Non-structural maintenance of chromosomes element 4</fullName>
    </recommendedName>
</protein>
<keyword evidence="4 7" id="KW-0233">DNA recombination</keyword>
<dbReference type="PANTHER" id="PTHR16140:SF0">
    <property type="entry name" value="NON-STRUCTURAL MAINTENANCE OF CHROMOSOMES ELEMENT 4"/>
    <property type="match status" value="1"/>
</dbReference>
<dbReference type="AlphaFoldDB" id="A0A2P2JAS8"/>
<comment type="function">
    <text evidence="7">Component of the SMC5-SMC6 complex, that promotes sister chromatid alignment after DNA damage and facilitates double-stranded DNA breaks (DSBs) repair via homologous recombination between sister chromatids.</text>
</comment>
<feature type="region of interest" description="Disordered" evidence="8">
    <location>
        <begin position="252"/>
        <end position="283"/>
    </location>
</feature>
<evidence type="ECO:0000256" key="3">
    <source>
        <dbReference type="ARBA" id="ARBA00022763"/>
    </source>
</evidence>
<evidence type="ECO:0000256" key="7">
    <source>
        <dbReference type="RuleBase" id="RU365071"/>
    </source>
</evidence>
<evidence type="ECO:0000256" key="2">
    <source>
        <dbReference type="ARBA" id="ARBA00008997"/>
    </source>
</evidence>
<dbReference type="GO" id="GO:0006281">
    <property type="term" value="P:DNA repair"/>
    <property type="evidence" value="ECO:0007669"/>
    <property type="project" value="UniProtKB-UniRule"/>
</dbReference>
<keyword evidence="5 7" id="KW-0234">DNA repair</keyword>
<comment type="similarity">
    <text evidence="2 7">Belongs to the NSE4 family.</text>
</comment>
<evidence type="ECO:0000256" key="8">
    <source>
        <dbReference type="SAM" id="MobiDB-lite"/>
    </source>
</evidence>
<organism evidence="10">
    <name type="scientific">Rhizophora mucronata</name>
    <name type="common">Asiatic mangrove</name>
    <dbReference type="NCBI Taxonomy" id="61149"/>
    <lineage>
        <taxon>Eukaryota</taxon>
        <taxon>Viridiplantae</taxon>
        <taxon>Streptophyta</taxon>
        <taxon>Embryophyta</taxon>
        <taxon>Tracheophyta</taxon>
        <taxon>Spermatophyta</taxon>
        <taxon>Magnoliopsida</taxon>
        <taxon>eudicotyledons</taxon>
        <taxon>Gunneridae</taxon>
        <taxon>Pentapetalae</taxon>
        <taxon>rosids</taxon>
        <taxon>fabids</taxon>
        <taxon>Malpighiales</taxon>
        <taxon>Rhizophoraceae</taxon>
        <taxon>Rhizophora</taxon>
    </lineage>
</organism>
<dbReference type="GO" id="GO:0005634">
    <property type="term" value="C:nucleus"/>
    <property type="evidence" value="ECO:0007669"/>
    <property type="project" value="UniProtKB-SubCell"/>
</dbReference>
<dbReference type="PANTHER" id="PTHR16140">
    <property type="entry name" value="NON-STRUCTURAL MAINTENANCE OF CHROMOSOMES ELEMENT 4"/>
    <property type="match status" value="1"/>
</dbReference>
<accession>A0A2P2JAS8</accession>
<keyword evidence="3 7" id="KW-0227">DNA damage</keyword>
<proteinExistence type="inferred from homology"/>
<reference evidence="10" key="1">
    <citation type="submission" date="2018-02" db="EMBL/GenBank/DDBJ databases">
        <title>Rhizophora mucronata_Transcriptome.</title>
        <authorList>
            <person name="Meera S.P."/>
            <person name="Sreeshan A."/>
            <person name="Augustine A."/>
        </authorList>
    </citation>
    <scope>NUCLEOTIDE SEQUENCE</scope>
    <source>
        <tissue evidence="10">Leaf</tissue>
    </source>
</reference>